<feature type="binding site" evidence="3">
    <location>
        <position position="118"/>
    </location>
    <ligand>
        <name>substrate</name>
    </ligand>
</feature>
<protein>
    <recommendedName>
        <fullName evidence="5">NADP-dependent oxidoreductase domain-containing protein</fullName>
    </recommendedName>
</protein>
<keyword evidence="7" id="KW-1185">Reference proteome</keyword>
<dbReference type="PIRSF" id="PIRSF000097">
    <property type="entry name" value="AKR"/>
    <property type="match status" value="1"/>
</dbReference>
<dbReference type="PANTHER" id="PTHR11732">
    <property type="entry name" value="ALDO/KETO REDUCTASE"/>
    <property type="match status" value="1"/>
</dbReference>
<dbReference type="GO" id="GO:0016616">
    <property type="term" value="F:oxidoreductase activity, acting on the CH-OH group of donors, NAD or NADP as acceptor"/>
    <property type="evidence" value="ECO:0007669"/>
    <property type="project" value="UniProtKB-ARBA"/>
</dbReference>
<keyword evidence="1" id="KW-0560">Oxidoreductase</keyword>
<proteinExistence type="predicted"/>
<evidence type="ECO:0000256" key="4">
    <source>
        <dbReference type="PIRSR" id="PIRSR000097-3"/>
    </source>
</evidence>
<evidence type="ECO:0000313" key="6">
    <source>
        <dbReference type="EMBL" id="CAH0051910.1"/>
    </source>
</evidence>
<feature type="domain" description="NADP-dependent oxidoreductase" evidence="5">
    <location>
        <begin position="18"/>
        <end position="290"/>
    </location>
</feature>
<dbReference type="Pfam" id="PF00248">
    <property type="entry name" value="Aldo_ket_red"/>
    <property type="match status" value="1"/>
</dbReference>
<dbReference type="Proteomes" id="UP000775872">
    <property type="component" value="Unassembled WGS sequence"/>
</dbReference>
<dbReference type="SUPFAM" id="SSF51430">
    <property type="entry name" value="NAD(P)-linked oxidoreductase"/>
    <property type="match status" value="1"/>
</dbReference>
<dbReference type="EMBL" id="CABFOC020000043">
    <property type="protein sequence ID" value="CAH0051910.1"/>
    <property type="molecule type" value="Genomic_DNA"/>
</dbReference>
<sequence length="320" mass="35487">MTLPTHFTLNTGAKIPAIGLGTWQSQPGEVRKAVAYALKDGYRHIDAALHPYHANDILRILPGNENEVGQGIKDSGVPREEIFLTSKLWNTDHPNVKEGLQKSLEALGVDYLDLYLIHWPVRLVPNESHPLLPVNPDGTRSVDRSWDQSETWRQMEEAYKSGKVRAIGLANWSIPYLKELQKTWTVVPAVNQVELHPFLPQHELKQYCQKLGILLEAYSPLGSTGAPIMSDPEIQQVADKNGVSAATILISYHVNKGVVVLPKSVTEKRISSNRQVIALPESDLALLDGLAAGGKAKRINTPKWGFDLGFDDWYGPVNSQ</sequence>
<dbReference type="PROSITE" id="PS00063">
    <property type="entry name" value="ALDOKETO_REDUCTASE_3"/>
    <property type="match status" value="1"/>
</dbReference>
<dbReference type="OrthoDB" id="416253at2759"/>
<evidence type="ECO:0000259" key="5">
    <source>
        <dbReference type="Pfam" id="PF00248"/>
    </source>
</evidence>
<evidence type="ECO:0000256" key="2">
    <source>
        <dbReference type="PIRSR" id="PIRSR000097-1"/>
    </source>
</evidence>
<feature type="active site" description="Proton donor" evidence="2">
    <location>
        <position position="52"/>
    </location>
</feature>
<organism evidence="6 7">
    <name type="scientific">Clonostachys solani</name>
    <dbReference type="NCBI Taxonomy" id="160281"/>
    <lineage>
        <taxon>Eukaryota</taxon>
        <taxon>Fungi</taxon>
        <taxon>Dikarya</taxon>
        <taxon>Ascomycota</taxon>
        <taxon>Pezizomycotina</taxon>
        <taxon>Sordariomycetes</taxon>
        <taxon>Hypocreomycetidae</taxon>
        <taxon>Hypocreales</taxon>
        <taxon>Bionectriaceae</taxon>
        <taxon>Clonostachys</taxon>
    </lineage>
</organism>
<dbReference type="FunFam" id="3.20.20.100:FF:000002">
    <property type="entry name" value="2,5-diketo-D-gluconic acid reductase A"/>
    <property type="match status" value="1"/>
</dbReference>
<accession>A0A9P0ELM5</accession>
<dbReference type="Gene3D" id="3.20.20.100">
    <property type="entry name" value="NADP-dependent oxidoreductase domain"/>
    <property type="match status" value="1"/>
</dbReference>
<feature type="site" description="Lowers pKa of active site Tyr" evidence="4">
    <location>
        <position position="87"/>
    </location>
</feature>
<dbReference type="AlphaFoldDB" id="A0A9P0ELM5"/>
<dbReference type="InterPro" id="IPR036812">
    <property type="entry name" value="NAD(P)_OxRdtase_dom_sf"/>
</dbReference>
<name>A0A9P0ELM5_9HYPO</name>
<dbReference type="PRINTS" id="PR00069">
    <property type="entry name" value="ALDKETRDTASE"/>
</dbReference>
<reference evidence="6" key="1">
    <citation type="submission" date="2021-10" db="EMBL/GenBank/DDBJ databases">
        <authorList>
            <person name="Piombo E."/>
        </authorList>
    </citation>
    <scope>NUCLEOTIDE SEQUENCE</scope>
</reference>
<evidence type="ECO:0000256" key="1">
    <source>
        <dbReference type="ARBA" id="ARBA00023002"/>
    </source>
</evidence>
<evidence type="ECO:0000256" key="3">
    <source>
        <dbReference type="PIRSR" id="PIRSR000097-2"/>
    </source>
</evidence>
<dbReference type="InterPro" id="IPR020471">
    <property type="entry name" value="AKR"/>
</dbReference>
<evidence type="ECO:0000313" key="7">
    <source>
        <dbReference type="Proteomes" id="UP000775872"/>
    </source>
</evidence>
<dbReference type="InterPro" id="IPR023210">
    <property type="entry name" value="NADP_OxRdtase_dom"/>
</dbReference>
<comment type="caution">
    <text evidence="6">The sequence shown here is derived from an EMBL/GenBank/DDBJ whole genome shotgun (WGS) entry which is preliminary data.</text>
</comment>
<gene>
    <name evidence="6" type="ORF">CSOL1703_00014841</name>
</gene>
<dbReference type="InterPro" id="IPR018170">
    <property type="entry name" value="Aldo/ket_reductase_CS"/>
</dbReference>